<dbReference type="Proteomes" id="UP000799118">
    <property type="component" value="Unassembled WGS sequence"/>
</dbReference>
<gene>
    <name evidence="2" type="ORF">BT96DRAFT_948774</name>
</gene>
<dbReference type="EMBL" id="ML769838">
    <property type="protein sequence ID" value="KAE9386917.1"/>
    <property type="molecule type" value="Genomic_DNA"/>
</dbReference>
<reference evidence="2" key="1">
    <citation type="journal article" date="2019" name="Environ. Microbiol.">
        <title>Fungal ecological strategies reflected in gene transcription - a case study of two litter decomposers.</title>
        <authorList>
            <person name="Barbi F."/>
            <person name="Kohler A."/>
            <person name="Barry K."/>
            <person name="Baskaran P."/>
            <person name="Daum C."/>
            <person name="Fauchery L."/>
            <person name="Ihrmark K."/>
            <person name="Kuo A."/>
            <person name="LaButti K."/>
            <person name="Lipzen A."/>
            <person name="Morin E."/>
            <person name="Grigoriev I.V."/>
            <person name="Henrissat B."/>
            <person name="Lindahl B."/>
            <person name="Martin F."/>
        </authorList>
    </citation>
    <scope>NUCLEOTIDE SEQUENCE</scope>
    <source>
        <strain evidence="2">JB14</strain>
    </source>
</reference>
<name>A0A6A4GNV4_9AGAR</name>
<evidence type="ECO:0000256" key="1">
    <source>
        <dbReference type="SAM" id="MobiDB-lite"/>
    </source>
</evidence>
<feature type="region of interest" description="Disordered" evidence="1">
    <location>
        <begin position="82"/>
        <end position="104"/>
    </location>
</feature>
<evidence type="ECO:0000313" key="2">
    <source>
        <dbReference type="EMBL" id="KAE9386917.1"/>
    </source>
</evidence>
<accession>A0A6A4GNV4</accession>
<keyword evidence="3" id="KW-1185">Reference proteome</keyword>
<proteinExistence type="predicted"/>
<sequence length="172" mass="19364">MNTILDVFKRNDQFKATPNKLFSMKIAVPPKKKAQACDINNYEEYTTEAQKIIESKPTGAVLFFVNGKQGLETCGKTKKKAQNFAANSDDNDDEKDENNADGLDKPMERELAQIHGLLEKQCSNNYDMSYTWLNSETGNKFVHAPDGITVSPVSISDRFFNKICVWGSQELL</sequence>
<dbReference type="OrthoDB" id="3259884at2759"/>
<protein>
    <submittedName>
        <fullName evidence="2">Uncharacterized protein</fullName>
    </submittedName>
</protein>
<evidence type="ECO:0000313" key="3">
    <source>
        <dbReference type="Proteomes" id="UP000799118"/>
    </source>
</evidence>
<dbReference type="AlphaFoldDB" id="A0A6A4GNV4"/>
<organism evidence="2 3">
    <name type="scientific">Gymnopus androsaceus JB14</name>
    <dbReference type="NCBI Taxonomy" id="1447944"/>
    <lineage>
        <taxon>Eukaryota</taxon>
        <taxon>Fungi</taxon>
        <taxon>Dikarya</taxon>
        <taxon>Basidiomycota</taxon>
        <taxon>Agaricomycotina</taxon>
        <taxon>Agaricomycetes</taxon>
        <taxon>Agaricomycetidae</taxon>
        <taxon>Agaricales</taxon>
        <taxon>Marasmiineae</taxon>
        <taxon>Omphalotaceae</taxon>
        <taxon>Gymnopus</taxon>
    </lineage>
</organism>